<evidence type="ECO:0000313" key="3">
    <source>
        <dbReference type="Proteomes" id="UP001500657"/>
    </source>
</evidence>
<dbReference type="GO" id="GO:0016787">
    <property type="term" value="F:hydrolase activity"/>
    <property type="evidence" value="ECO:0007669"/>
    <property type="project" value="UniProtKB-KW"/>
</dbReference>
<keyword evidence="3" id="KW-1185">Reference proteome</keyword>
<keyword evidence="1" id="KW-0732">Signal</keyword>
<dbReference type="Gene3D" id="3.40.50.1820">
    <property type="entry name" value="alpha/beta hydrolase"/>
    <property type="match status" value="1"/>
</dbReference>
<dbReference type="Pfam" id="PF00756">
    <property type="entry name" value="Esterase"/>
    <property type="match status" value="1"/>
</dbReference>
<dbReference type="RefSeq" id="WP_343879449.1">
    <property type="nucleotide sequence ID" value="NZ_BAAAFO010000001.1"/>
</dbReference>
<keyword evidence="2" id="KW-0378">Hydrolase</keyword>
<organism evidence="2 3">
    <name type="scientific">Rhodanobacter caeni</name>
    <dbReference type="NCBI Taxonomy" id="657654"/>
    <lineage>
        <taxon>Bacteria</taxon>
        <taxon>Pseudomonadati</taxon>
        <taxon>Pseudomonadota</taxon>
        <taxon>Gammaproteobacteria</taxon>
        <taxon>Lysobacterales</taxon>
        <taxon>Rhodanobacteraceae</taxon>
        <taxon>Rhodanobacter</taxon>
    </lineage>
</organism>
<dbReference type="InterPro" id="IPR029058">
    <property type="entry name" value="AB_hydrolase_fold"/>
</dbReference>
<feature type="chain" id="PRO_5046373685" evidence="1">
    <location>
        <begin position="24"/>
        <end position="548"/>
    </location>
</feature>
<dbReference type="PANTHER" id="PTHR48098:SF3">
    <property type="entry name" value="IRON(III) ENTEROBACTIN ESTERASE"/>
    <property type="match status" value="1"/>
</dbReference>
<accession>A0ABN0U6U1</accession>
<dbReference type="InterPro" id="IPR050583">
    <property type="entry name" value="Mycobacterial_A85_antigen"/>
</dbReference>
<evidence type="ECO:0000256" key="1">
    <source>
        <dbReference type="SAM" id="SignalP"/>
    </source>
</evidence>
<gene>
    <name evidence="2" type="ORF">GCM10009126_02870</name>
</gene>
<dbReference type="SUPFAM" id="SSF53474">
    <property type="entry name" value="alpha/beta-Hydrolases"/>
    <property type="match status" value="1"/>
</dbReference>
<evidence type="ECO:0000313" key="2">
    <source>
        <dbReference type="EMBL" id="GAA0240669.1"/>
    </source>
</evidence>
<feature type="signal peptide" evidence="1">
    <location>
        <begin position="1"/>
        <end position="23"/>
    </location>
</feature>
<sequence length="548" mass="60197">MKYRRHAVAVLLSFGLLVGVAQARNDHALDHHYIRVELATPGTQPTSGRLLLFAIDAKAAQAAALAESQGKSGAVEAVDADPFSGTVTSVAAREVEHWRPGQAIEVDTGEMAYPAAWSRLPPGDYLVQAVLDVNHDYNYLGRGAGDLVSEVVKLHLPAAGVPTLALAKVLPAEGDPWAVPDSASPDLRERVAAARPHAQLVDFVSPSLTAFWGRPIPMRGWVLTPPGYDAKAAVRYPTVYYTQGFGGNNDRVIRPIVTVYTAMAKQQMPPMIWVFLDESSPTGTHEFADSVNNGPWGQALTTELIPHLETHYRMDGDADGRFLNGHSSGGWATLWLQTRYPKIFGGTWSTSPDPSDFHDFTGVDLYAPHANVYRRPDGSAYPLVRDHDKVLGTFEQFAKLERVLGSYGGQLASFDWVFSPRGKDGRPMPMFDRDTGDVDPAVVAYWRDHYDIAHRLQQHWPELKGDLDGKIHLYVGTADTFYLDGSAHKLKAVLDGLGAKSEFHFLPDRTHGNVYWIGNDHHGLLKQISWAMYAIARPDSKLKPAAAP</sequence>
<name>A0ABN0U6U1_9GAMM</name>
<dbReference type="Proteomes" id="UP001500657">
    <property type="component" value="Unassembled WGS sequence"/>
</dbReference>
<dbReference type="EMBL" id="BAAAFO010000001">
    <property type="protein sequence ID" value="GAA0240669.1"/>
    <property type="molecule type" value="Genomic_DNA"/>
</dbReference>
<proteinExistence type="predicted"/>
<comment type="caution">
    <text evidence="2">The sequence shown here is derived from an EMBL/GenBank/DDBJ whole genome shotgun (WGS) entry which is preliminary data.</text>
</comment>
<protein>
    <submittedName>
        <fullName evidence="2">Alpha/beta hydrolase-fold protein</fullName>
    </submittedName>
</protein>
<dbReference type="PANTHER" id="PTHR48098">
    <property type="entry name" value="ENTEROCHELIN ESTERASE-RELATED"/>
    <property type="match status" value="1"/>
</dbReference>
<dbReference type="InterPro" id="IPR000801">
    <property type="entry name" value="Esterase-like"/>
</dbReference>
<reference evidence="2 3" key="1">
    <citation type="journal article" date="2019" name="Int. J. Syst. Evol. Microbiol.">
        <title>The Global Catalogue of Microorganisms (GCM) 10K type strain sequencing project: providing services to taxonomists for standard genome sequencing and annotation.</title>
        <authorList>
            <consortium name="The Broad Institute Genomics Platform"/>
            <consortium name="The Broad Institute Genome Sequencing Center for Infectious Disease"/>
            <person name="Wu L."/>
            <person name="Ma J."/>
        </authorList>
    </citation>
    <scope>NUCLEOTIDE SEQUENCE [LARGE SCALE GENOMIC DNA]</scope>
    <source>
        <strain evidence="2 3">JCM 16242</strain>
    </source>
</reference>